<dbReference type="EMBL" id="CP011451">
    <property type="protein sequence ID" value="AKH37023.1"/>
    <property type="molecule type" value="Genomic_DNA"/>
</dbReference>
<protein>
    <recommendedName>
        <fullName evidence="5">Hemolysin-type calcium-binding repeat-containing protein</fullName>
    </recommendedName>
</protein>
<evidence type="ECO:0000313" key="3">
    <source>
        <dbReference type="Proteomes" id="UP000034156"/>
    </source>
</evidence>
<dbReference type="Proteomes" id="UP000324176">
    <property type="component" value="Unassembled WGS sequence"/>
</dbReference>
<dbReference type="AlphaFoldDB" id="A0A0F7KD06"/>
<dbReference type="OrthoDB" id="8546607at2"/>
<accession>A0A0F7KD06</accession>
<dbReference type="Gene3D" id="2.150.10.10">
    <property type="entry name" value="Serralysin-like metalloprotease, C-terminal"/>
    <property type="match status" value="1"/>
</dbReference>
<dbReference type="SUPFAM" id="SSF51120">
    <property type="entry name" value="beta-Roll"/>
    <property type="match status" value="1"/>
</dbReference>
<dbReference type="Proteomes" id="UP000034156">
    <property type="component" value="Chromosome"/>
</dbReference>
<evidence type="ECO:0000313" key="2">
    <source>
        <dbReference type="EMBL" id="TYP93248.1"/>
    </source>
</evidence>
<dbReference type="KEGG" id="nco:AAW31_03100"/>
<organism evidence="1 3">
    <name type="scientific">Nitrosomonas communis</name>
    <dbReference type="NCBI Taxonomy" id="44574"/>
    <lineage>
        <taxon>Bacteria</taxon>
        <taxon>Pseudomonadati</taxon>
        <taxon>Pseudomonadota</taxon>
        <taxon>Betaproteobacteria</taxon>
        <taxon>Nitrosomonadales</taxon>
        <taxon>Nitrosomonadaceae</taxon>
        <taxon>Nitrosomonas</taxon>
    </lineage>
</organism>
<keyword evidence="3" id="KW-1185">Reference proteome</keyword>
<reference evidence="1 3" key="2">
    <citation type="journal article" date="2016" name="Genome Announc.">
        <title>Genome Sequence of Nitrosomonas communis Strain Nm2, a Mesophilic Ammonia-Oxidizing Bacterium Isolated from Mediterranean Soil.</title>
        <authorList>
            <person name="Kozlowski J.A."/>
            <person name="Kits K.D."/>
            <person name="Stein L.Y."/>
        </authorList>
    </citation>
    <scope>NUCLEOTIDE SEQUENCE [LARGE SCALE GENOMIC DNA]</scope>
    <source>
        <strain evidence="1 3">Nm2</strain>
    </source>
</reference>
<dbReference type="RefSeq" id="WP_046849118.1">
    <property type="nucleotide sequence ID" value="NZ_CP011451.1"/>
</dbReference>
<reference evidence="3" key="1">
    <citation type="submission" date="2015-05" db="EMBL/GenBank/DDBJ databases">
        <title>Draft genome of Nitrosomonas communis strain Nm2.</title>
        <authorList>
            <person name="Kozlowski J.A."/>
            <person name="Kits K.D."/>
            <person name="Stein L.Y."/>
        </authorList>
    </citation>
    <scope>NUCLEOTIDE SEQUENCE [LARGE SCALE GENOMIC DNA]</scope>
    <source>
        <strain evidence="3">Nm2</strain>
    </source>
</reference>
<dbReference type="InterPro" id="IPR011049">
    <property type="entry name" value="Serralysin-like_metalloprot_C"/>
</dbReference>
<proteinExistence type="predicted"/>
<sequence length="350" mass="35513">MAAESLLGGSNGTPLDSNVIALLDQFLTDTVGGSAQTTDLGNGSTLVIGTGQNGETQGAIVTKDATIAAEINAGVMHFAVQLPAGVNIAFESLSEKATPTEIANFLNAQIEAALPSNSTDPAIQALNASLTNAVNNLINALNANGVGESVLSIISFADISNSLSETLAETPAGTAITVDPNAGNTIKFTALNPEDNEVFALLLSEIQQGKTLELSGVENAVLVGSGTVKVGDNTNANLQGDNRDQHITGSSGNDTLVGGGGNDTLIGGGGDDIIGFNAIGHYNVQIDSGDKLAFQFDGIQTVADLLPFVTNVSEANGNVTFEFVDGQASITLVGMSASDVTADMVIFNLS</sequence>
<name>A0A0F7KD06_9PROT</name>
<dbReference type="Pfam" id="PF00353">
    <property type="entry name" value="HemolysinCabind"/>
    <property type="match status" value="1"/>
</dbReference>
<dbReference type="GO" id="GO:0005509">
    <property type="term" value="F:calcium ion binding"/>
    <property type="evidence" value="ECO:0007669"/>
    <property type="project" value="InterPro"/>
</dbReference>
<reference evidence="2 4" key="3">
    <citation type="submission" date="2019-07" db="EMBL/GenBank/DDBJ databases">
        <title>Active sludge and wastewater microbial communities from Klosterneuburg, Austria.</title>
        <authorList>
            <person name="Wagner M."/>
        </authorList>
    </citation>
    <scope>NUCLEOTIDE SEQUENCE [LARGE SCALE GENOMIC DNA]</scope>
    <source>
        <strain evidence="2 4">Nm2</strain>
    </source>
</reference>
<dbReference type="InterPro" id="IPR001343">
    <property type="entry name" value="Hemolysn_Ca-bd"/>
</dbReference>
<evidence type="ECO:0000313" key="4">
    <source>
        <dbReference type="Proteomes" id="UP000324176"/>
    </source>
</evidence>
<dbReference type="EMBL" id="VNHT01000003">
    <property type="protein sequence ID" value="TYP93248.1"/>
    <property type="molecule type" value="Genomic_DNA"/>
</dbReference>
<dbReference type="InterPro" id="IPR018511">
    <property type="entry name" value="Hemolysin-typ_Ca-bd_CS"/>
</dbReference>
<dbReference type="PROSITE" id="PS00330">
    <property type="entry name" value="HEMOLYSIN_CALCIUM"/>
    <property type="match status" value="1"/>
</dbReference>
<evidence type="ECO:0008006" key="5">
    <source>
        <dbReference type="Google" id="ProtNLM"/>
    </source>
</evidence>
<dbReference type="PATRIC" id="fig|44574.3.peg.737"/>
<evidence type="ECO:0000313" key="1">
    <source>
        <dbReference type="EMBL" id="AKH37023.1"/>
    </source>
</evidence>
<gene>
    <name evidence="1" type="ORF">AAW31_03100</name>
    <name evidence="2" type="ORF">BCL69_100358</name>
</gene>
<dbReference type="PRINTS" id="PR00313">
    <property type="entry name" value="CABNDNGRPT"/>
</dbReference>